<keyword evidence="3 6" id="KW-0012">Acyltransferase</keyword>
<dbReference type="RefSeq" id="WP_188660437.1">
    <property type="nucleotide sequence ID" value="NZ_BMHV01000002.1"/>
</dbReference>
<keyword evidence="4" id="KW-0472">Membrane</keyword>
<keyword evidence="7" id="KW-1185">Reference proteome</keyword>
<dbReference type="PANTHER" id="PTHR10434:SF40">
    <property type="entry name" value="1-ACYL-SN-GLYCEROL-3-PHOSPHATE ACYLTRANSFERASE"/>
    <property type="match status" value="1"/>
</dbReference>
<feature type="transmembrane region" description="Helical" evidence="4">
    <location>
        <begin position="7"/>
        <end position="30"/>
    </location>
</feature>
<gene>
    <name evidence="6" type="ORF">GCM10011332_02870</name>
</gene>
<keyword evidence="4" id="KW-0812">Transmembrane</keyword>
<organism evidence="6 7">
    <name type="scientific">Terasakiella brassicae</name>
    <dbReference type="NCBI Taxonomy" id="1634917"/>
    <lineage>
        <taxon>Bacteria</taxon>
        <taxon>Pseudomonadati</taxon>
        <taxon>Pseudomonadota</taxon>
        <taxon>Alphaproteobacteria</taxon>
        <taxon>Rhodospirillales</taxon>
        <taxon>Terasakiellaceae</taxon>
        <taxon>Terasakiella</taxon>
    </lineage>
</organism>
<dbReference type="GO" id="GO:0006654">
    <property type="term" value="P:phosphatidic acid biosynthetic process"/>
    <property type="evidence" value="ECO:0007669"/>
    <property type="project" value="TreeGrafter"/>
</dbReference>
<dbReference type="GO" id="GO:0003841">
    <property type="term" value="F:1-acylglycerol-3-phosphate O-acyltransferase activity"/>
    <property type="evidence" value="ECO:0007669"/>
    <property type="project" value="TreeGrafter"/>
</dbReference>
<evidence type="ECO:0000256" key="2">
    <source>
        <dbReference type="ARBA" id="ARBA00022679"/>
    </source>
</evidence>
<dbReference type="Proteomes" id="UP000632498">
    <property type="component" value="Unassembled WGS sequence"/>
</dbReference>
<dbReference type="InterPro" id="IPR002123">
    <property type="entry name" value="Plipid/glycerol_acylTrfase"/>
</dbReference>
<dbReference type="CDD" id="cd07989">
    <property type="entry name" value="LPLAT_AGPAT-like"/>
    <property type="match status" value="1"/>
</dbReference>
<accession>A0A917BNG5</accession>
<dbReference type="SUPFAM" id="SSF69593">
    <property type="entry name" value="Glycerol-3-phosphate (1)-acyltransferase"/>
    <property type="match status" value="1"/>
</dbReference>
<reference evidence="6" key="2">
    <citation type="submission" date="2020-09" db="EMBL/GenBank/DDBJ databases">
        <authorList>
            <person name="Sun Q."/>
            <person name="Zhou Y."/>
        </authorList>
    </citation>
    <scope>NUCLEOTIDE SEQUENCE</scope>
    <source>
        <strain evidence="6">CGMCC 1.15254</strain>
    </source>
</reference>
<keyword evidence="2" id="KW-0808">Transferase</keyword>
<keyword evidence="4" id="KW-1133">Transmembrane helix</keyword>
<evidence type="ECO:0000256" key="3">
    <source>
        <dbReference type="ARBA" id="ARBA00023315"/>
    </source>
</evidence>
<evidence type="ECO:0000313" key="7">
    <source>
        <dbReference type="Proteomes" id="UP000632498"/>
    </source>
</evidence>
<proteinExistence type="predicted"/>
<evidence type="ECO:0000259" key="5">
    <source>
        <dbReference type="SMART" id="SM00563"/>
    </source>
</evidence>
<dbReference type="EMBL" id="BMHV01000002">
    <property type="protein sequence ID" value="GGF53007.1"/>
    <property type="molecule type" value="Genomic_DNA"/>
</dbReference>
<dbReference type="AlphaFoldDB" id="A0A917BNG5"/>
<protein>
    <submittedName>
        <fullName evidence="6">1-acyl-sn-glycerol-3-phosphate acyltransferase</fullName>
    </submittedName>
</protein>
<name>A0A917BNG5_9PROT</name>
<evidence type="ECO:0000256" key="1">
    <source>
        <dbReference type="ARBA" id="ARBA00005189"/>
    </source>
</evidence>
<dbReference type="Pfam" id="PF01553">
    <property type="entry name" value="Acyltransferase"/>
    <property type="match status" value="1"/>
</dbReference>
<sequence>MTFIRSVLFNIYLFGGTGVIALILLVLLPFSSQEMRKGSQFWTRYVMWGMRHITGIDYEIRGLENLPKAGGIIACKHQSAWDTAIFVLLRLRTAYILKEELLKIPFYGWYVKRSGHIAVNRSAGASALKNMVADVKKALAEDRNVVIFPEGTRSAPGEPGTYHPGIAAIYTQTGMPVIPVGLNSGLYWGRRSFLKKPGKIIMEIMPPIEPGLKRREFMATLQERIETKTSELEAEGLKAGEQ</sequence>
<comment type="pathway">
    <text evidence="1">Lipid metabolism.</text>
</comment>
<dbReference type="PANTHER" id="PTHR10434">
    <property type="entry name" value="1-ACYL-SN-GLYCEROL-3-PHOSPHATE ACYLTRANSFERASE"/>
    <property type="match status" value="1"/>
</dbReference>
<reference evidence="6" key="1">
    <citation type="journal article" date="2014" name="Int. J. Syst. Evol. Microbiol.">
        <title>Complete genome sequence of Corynebacterium casei LMG S-19264T (=DSM 44701T), isolated from a smear-ripened cheese.</title>
        <authorList>
            <consortium name="US DOE Joint Genome Institute (JGI-PGF)"/>
            <person name="Walter F."/>
            <person name="Albersmeier A."/>
            <person name="Kalinowski J."/>
            <person name="Ruckert C."/>
        </authorList>
    </citation>
    <scope>NUCLEOTIDE SEQUENCE</scope>
    <source>
        <strain evidence="6">CGMCC 1.15254</strain>
    </source>
</reference>
<comment type="caution">
    <text evidence="6">The sequence shown here is derived from an EMBL/GenBank/DDBJ whole genome shotgun (WGS) entry which is preliminary data.</text>
</comment>
<feature type="domain" description="Phospholipid/glycerol acyltransferase" evidence="5">
    <location>
        <begin position="71"/>
        <end position="185"/>
    </location>
</feature>
<evidence type="ECO:0000256" key="4">
    <source>
        <dbReference type="SAM" id="Phobius"/>
    </source>
</evidence>
<dbReference type="SMART" id="SM00563">
    <property type="entry name" value="PlsC"/>
    <property type="match status" value="1"/>
</dbReference>
<evidence type="ECO:0000313" key="6">
    <source>
        <dbReference type="EMBL" id="GGF53007.1"/>
    </source>
</evidence>